<name>A0A1R3L4L2_9ROSI</name>
<evidence type="ECO:0000313" key="2">
    <source>
        <dbReference type="Proteomes" id="UP000187203"/>
    </source>
</evidence>
<dbReference type="EMBL" id="AWUE01000692">
    <property type="protein sequence ID" value="OMP14281.1"/>
    <property type="molecule type" value="Genomic_DNA"/>
</dbReference>
<keyword evidence="2" id="KW-1185">Reference proteome</keyword>
<dbReference type="Proteomes" id="UP000187203">
    <property type="component" value="Unassembled WGS sequence"/>
</dbReference>
<protein>
    <submittedName>
        <fullName evidence="1">Vacuolar protein sorting-associated protein-like protein</fullName>
    </submittedName>
</protein>
<comment type="caution">
    <text evidence="1">The sequence shown here is derived from an EMBL/GenBank/DDBJ whole genome shotgun (WGS) entry which is preliminary data.</text>
</comment>
<evidence type="ECO:0000313" key="1">
    <source>
        <dbReference type="EMBL" id="OMP14281.1"/>
    </source>
</evidence>
<dbReference type="AlphaFoldDB" id="A0A1R3L4L2"/>
<reference evidence="2" key="1">
    <citation type="submission" date="2013-09" db="EMBL/GenBank/DDBJ databases">
        <title>Corchorus olitorius genome sequencing.</title>
        <authorList>
            <person name="Alam M."/>
            <person name="Haque M.S."/>
            <person name="Islam M.S."/>
            <person name="Emdad E.M."/>
            <person name="Islam M.M."/>
            <person name="Ahmed B."/>
            <person name="Halim A."/>
            <person name="Hossen Q.M.M."/>
            <person name="Hossain M.Z."/>
            <person name="Ahmed R."/>
            <person name="Khan M.M."/>
            <person name="Islam R."/>
            <person name="Rashid M.M."/>
            <person name="Khan S.A."/>
            <person name="Rahman M.S."/>
            <person name="Alam M."/>
            <person name="Yahiya A.S."/>
            <person name="Khan M.S."/>
            <person name="Azam M.S."/>
            <person name="Haque T."/>
            <person name="Lashkar M.Z.H."/>
            <person name="Akhand A.I."/>
            <person name="Morshed G."/>
            <person name="Roy S."/>
            <person name="Uddin K.S."/>
            <person name="Rabeya T."/>
            <person name="Hossain A.S."/>
            <person name="Chowdhury A."/>
            <person name="Snigdha A.R."/>
            <person name="Mortoza M.S."/>
            <person name="Matin S.A."/>
            <person name="Hoque S.M.E."/>
            <person name="Islam M.K."/>
            <person name="Roy D.K."/>
            <person name="Haider R."/>
            <person name="Moosa M.M."/>
            <person name="Elias S.M."/>
            <person name="Hasan A.M."/>
            <person name="Jahan S."/>
            <person name="Shafiuddin M."/>
            <person name="Mahmood N."/>
            <person name="Shommy N.S."/>
        </authorList>
    </citation>
    <scope>NUCLEOTIDE SEQUENCE [LARGE SCALE GENOMIC DNA]</scope>
    <source>
        <strain evidence="2">cv. O-4</strain>
    </source>
</reference>
<accession>A0A1R3L4L2</accession>
<gene>
    <name evidence="1" type="ORF">COLO4_00099</name>
</gene>
<proteinExistence type="predicted"/>
<sequence length="151" mass="17299">MGNSIKIAMGLGDDLRIVGLPIDGNLIIVNLNELNVCDLCTECLVLNGTLQCLGKGATILLKKLWDYIEILQHIAVYEGQYVMWTTTLIRYPYIEPNPEEIDQDKLDRLRQFLLLKEWHKNLFDGAKKVRARHMTGMIIAKFRNLVEADVE</sequence>
<organism evidence="1 2">
    <name type="scientific">Corchorus olitorius</name>
    <dbReference type="NCBI Taxonomy" id="93759"/>
    <lineage>
        <taxon>Eukaryota</taxon>
        <taxon>Viridiplantae</taxon>
        <taxon>Streptophyta</taxon>
        <taxon>Embryophyta</taxon>
        <taxon>Tracheophyta</taxon>
        <taxon>Spermatophyta</taxon>
        <taxon>Magnoliopsida</taxon>
        <taxon>eudicotyledons</taxon>
        <taxon>Gunneridae</taxon>
        <taxon>Pentapetalae</taxon>
        <taxon>rosids</taxon>
        <taxon>malvids</taxon>
        <taxon>Malvales</taxon>
        <taxon>Malvaceae</taxon>
        <taxon>Grewioideae</taxon>
        <taxon>Apeibeae</taxon>
        <taxon>Corchorus</taxon>
    </lineage>
</organism>